<gene>
    <name evidence="1" type="ORF">F4821DRAFT_98978</name>
</gene>
<evidence type="ECO:0000313" key="2">
    <source>
        <dbReference type="Proteomes" id="UP001497680"/>
    </source>
</evidence>
<keyword evidence="2" id="KW-1185">Reference proteome</keyword>
<evidence type="ECO:0000313" key="1">
    <source>
        <dbReference type="EMBL" id="KAI6088024.1"/>
    </source>
</evidence>
<proteinExistence type="predicted"/>
<sequence length="190" mass="20939">MDRADPMILDALKGILPEQTMSLLQDHLSNPQSVLQAVWQHTATLINKLFSLVYPLVEPLLARLMQALHDSPDVVVLGFALAFFVLVLQIVAWVHRTMMYFTRLAFRLVGWALVFAVLAVVWRRGPEAAVRDVAVFVGKIAGYAAVVKDIWWSEYQKFDAQTKSGGVGGAGAGGQRVPSGGYSRSRNSGW</sequence>
<reference evidence="1 2" key="1">
    <citation type="journal article" date="2022" name="New Phytol.">
        <title>Ecological generalism drives hyperdiversity of secondary metabolite gene clusters in xylarialean endophytes.</title>
        <authorList>
            <person name="Franco M.E.E."/>
            <person name="Wisecaver J.H."/>
            <person name="Arnold A.E."/>
            <person name="Ju Y.M."/>
            <person name="Slot J.C."/>
            <person name="Ahrendt S."/>
            <person name="Moore L.P."/>
            <person name="Eastman K.E."/>
            <person name="Scott K."/>
            <person name="Konkel Z."/>
            <person name="Mondo S.J."/>
            <person name="Kuo A."/>
            <person name="Hayes R.D."/>
            <person name="Haridas S."/>
            <person name="Andreopoulos B."/>
            <person name="Riley R."/>
            <person name="LaButti K."/>
            <person name="Pangilinan J."/>
            <person name="Lipzen A."/>
            <person name="Amirebrahimi M."/>
            <person name="Yan J."/>
            <person name="Adam C."/>
            <person name="Keymanesh K."/>
            <person name="Ng V."/>
            <person name="Louie K."/>
            <person name="Northen T."/>
            <person name="Drula E."/>
            <person name="Henrissat B."/>
            <person name="Hsieh H.M."/>
            <person name="Youens-Clark K."/>
            <person name="Lutzoni F."/>
            <person name="Miadlikowska J."/>
            <person name="Eastwood D.C."/>
            <person name="Hamelin R.C."/>
            <person name="Grigoriev I.V."/>
            <person name="U'Ren J.M."/>
        </authorList>
    </citation>
    <scope>NUCLEOTIDE SEQUENCE [LARGE SCALE GENOMIC DNA]</scope>
    <source>
        <strain evidence="1 2">ER1909</strain>
    </source>
</reference>
<comment type="caution">
    <text evidence="1">The sequence shown here is derived from an EMBL/GenBank/DDBJ whole genome shotgun (WGS) entry which is preliminary data.</text>
</comment>
<name>A0ACC0D5K6_9PEZI</name>
<dbReference type="EMBL" id="MU394304">
    <property type="protein sequence ID" value="KAI6088024.1"/>
    <property type="molecule type" value="Genomic_DNA"/>
</dbReference>
<dbReference type="Proteomes" id="UP001497680">
    <property type="component" value="Unassembled WGS sequence"/>
</dbReference>
<accession>A0ACC0D5K6</accession>
<protein>
    <submittedName>
        <fullName evidence="1">Uncharacterized protein</fullName>
    </submittedName>
</protein>
<organism evidence="1 2">
    <name type="scientific">Hypoxylon rubiginosum</name>
    <dbReference type="NCBI Taxonomy" id="110542"/>
    <lineage>
        <taxon>Eukaryota</taxon>
        <taxon>Fungi</taxon>
        <taxon>Dikarya</taxon>
        <taxon>Ascomycota</taxon>
        <taxon>Pezizomycotina</taxon>
        <taxon>Sordariomycetes</taxon>
        <taxon>Xylariomycetidae</taxon>
        <taxon>Xylariales</taxon>
        <taxon>Hypoxylaceae</taxon>
        <taxon>Hypoxylon</taxon>
    </lineage>
</organism>